<dbReference type="GO" id="GO:0009055">
    <property type="term" value="F:electron transfer activity"/>
    <property type="evidence" value="ECO:0007669"/>
    <property type="project" value="InterPro"/>
</dbReference>
<dbReference type="InterPro" id="IPR036909">
    <property type="entry name" value="Cyt_c-like_dom_sf"/>
</dbReference>
<proteinExistence type="predicted"/>
<evidence type="ECO:0000313" key="2">
    <source>
        <dbReference type="Proteomes" id="UP000031368"/>
    </source>
</evidence>
<dbReference type="EMBL" id="CP006880">
    <property type="protein sequence ID" value="AJD45800.1"/>
    <property type="molecule type" value="Genomic_DNA"/>
</dbReference>
<dbReference type="AlphaFoldDB" id="A0A0B4XGC3"/>
<protein>
    <submittedName>
        <fullName evidence="1">Cytochrome-c domain-containing protein</fullName>
    </submittedName>
</protein>
<gene>
    <name evidence="1" type="ORF">RGR602_PC01776</name>
</gene>
<dbReference type="SUPFAM" id="SSF46626">
    <property type="entry name" value="Cytochrome c"/>
    <property type="match status" value="1"/>
</dbReference>
<accession>A0A0B4XGC3</accession>
<keyword evidence="1" id="KW-0614">Plasmid</keyword>
<dbReference type="GO" id="GO:0020037">
    <property type="term" value="F:heme binding"/>
    <property type="evidence" value="ECO:0007669"/>
    <property type="project" value="InterPro"/>
</dbReference>
<geneLocation type="plasmid" evidence="1 2">
    <name>pRgalR602c</name>
</geneLocation>
<dbReference type="Gene3D" id="1.10.760.10">
    <property type="entry name" value="Cytochrome c-like domain"/>
    <property type="match status" value="1"/>
</dbReference>
<name>A0A0B4XGC3_9HYPH</name>
<dbReference type="KEGG" id="rga:RGR602_PC01776"/>
<dbReference type="HOGENOM" id="CLU_2773040_0_0_5"/>
<keyword evidence="2" id="KW-1185">Reference proteome</keyword>
<dbReference type="Proteomes" id="UP000031368">
    <property type="component" value="Plasmid pRgalR602c"/>
</dbReference>
<evidence type="ECO:0000313" key="1">
    <source>
        <dbReference type="EMBL" id="AJD45800.1"/>
    </source>
</evidence>
<sequence>MEIGCRASRSTATGLRRCGPFWSTERSHKGGFYHDGRFATLEDAVRHYDRHLDVTDEERSDLIEYLKSI</sequence>
<organism evidence="1 2">
    <name type="scientific">Rhizobium gallicum bv. gallicum R602sp</name>
    <dbReference type="NCBI Taxonomy" id="1041138"/>
    <lineage>
        <taxon>Bacteria</taxon>
        <taxon>Pseudomonadati</taxon>
        <taxon>Pseudomonadota</taxon>
        <taxon>Alphaproteobacteria</taxon>
        <taxon>Hyphomicrobiales</taxon>
        <taxon>Rhizobiaceae</taxon>
        <taxon>Rhizobium/Agrobacterium group</taxon>
        <taxon>Rhizobium</taxon>
    </lineage>
</organism>
<reference evidence="1 2" key="1">
    <citation type="submission" date="2013-11" db="EMBL/GenBank/DDBJ databases">
        <title>Complete genome sequence of Rhizobium gallicum bv. gallicum R602.</title>
        <authorList>
            <person name="Bustos P."/>
            <person name="Santamaria R.I."/>
            <person name="Lozano L."/>
            <person name="Acosta J.L."/>
            <person name="Ormeno-Orrillo E."/>
            <person name="Rogel M.A."/>
            <person name="Romero D."/>
            <person name="Cevallos M.A."/>
            <person name="Martinez-Romero E."/>
            <person name="Gonzalez V."/>
        </authorList>
    </citation>
    <scope>NUCLEOTIDE SEQUENCE [LARGE SCALE GENOMIC DNA]</scope>
    <source>
        <strain evidence="1 2">R602</strain>
        <plasmid evidence="1 2">pRgalR602c</plasmid>
    </source>
</reference>